<dbReference type="CDD" id="cd01089">
    <property type="entry name" value="PA2G4-like"/>
    <property type="match status" value="1"/>
</dbReference>
<dbReference type="Pfam" id="PF00557">
    <property type="entry name" value="Peptidase_M24"/>
    <property type="match status" value="1"/>
</dbReference>
<feature type="domain" description="Peptidase M24" evidence="2">
    <location>
        <begin position="18"/>
        <end position="175"/>
    </location>
</feature>
<proteinExistence type="inferred from homology"/>
<keyword evidence="4" id="KW-1185">Reference proteome</keyword>
<comment type="caution">
    <text evidence="3">The sequence shown here is derived from an EMBL/GenBank/DDBJ whole genome shotgun (WGS) entry which is preliminary data.</text>
</comment>
<evidence type="ECO:0000256" key="1">
    <source>
        <dbReference type="ARBA" id="ARBA00007319"/>
    </source>
</evidence>
<dbReference type="InterPro" id="IPR047113">
    <property type="entry name" value="PA2G4/ARX1"/>
</dbReference>
<dbReference type="SUPFAM" id="SSF55920">
    <property type="entry name" value="Creatinase/aminopeptidase"/>
    <property type="match status" value="1"/>
</dbReference>
<dbReference type="AlphaFoldDB" id="G4TC38"/>
<dbReference type="Gene3D" id="1.10.10.10">
    <property type="entry name" value="Winged helix-like DNA-binding domain superfamily/Winged helix DNA-binding domain"/>
    <property type="match status" value="1"/>
</dbReference>
<gene>
    <name evidence="3" type="ORF">PIIN_02745</name>
</gene>
<dbReference type="SUPFAM" id="SSF46785">
    <property type="entry name" value="Winged helix' DNA-binding domain"/>
    <property type="match status" value="1"/>
</dbReference>
<dbReference type="Gene3D" id="3.90.230.10">
    <property type="entry name" value="Creatinase/methionine aminopeptidase superfamily"/>
    <property type="match status" value="1"/>
</dbReference>
<protein>
    <submittedName>
        <fullName evidence="3">Related to curved dna-binding protein</fullName>
    </submittedName>
</protein>
<dbReference type="EMBL" id="CAFZ01000042">
    <property type="protein sequence ID" value="CCA68885.1"/>
    <property type="molecule type" value="Genomic_DNA"/>
</dbReference>
<dbReference type="PANTHER" id="PTHR10804:SF11">
    <property type="entry name" value="PROLIFERATION-ASSOCIATED PROTEIN 2G4"/>
    <property type="match status" value="1"/>
</dbReference>
<name>G4TC38_SERID</name>
<sequence>MATTSETPARNIDAEITKYKVAAEIVHSVMQKLVAGAVEGKKVLDLVIEGDEALEAGAAGVYNKKAKGAAIQKGIAFPTCISVNNAVAHFSPLKSDPQSDTVLAKGDVVKIQLGAHIDGYAATSAETLIVGATEDEPATGRAADVVKAAWTAAEAAMRHLKVGEKNYGVTEIVDKVTAIWDCKPVENMLSCQYERNVIDGKKKIILNPGEQQRRDVPNETFGENEVYGIDILVVSAADGKASYTQALMQHANRLQSRSEDSRCTIYQRVSDVNYQLKMKTSRAVFSEAQKKSGAFPFNIRCLEDEKKARMGLQEAVQHGLVREYPIAYTAQGTYVAGFHFTIALLPGGPSLITQPPIWYKPEKVKTEKEVQDEQLKELLVRPLRESKKDKKAKKKAEKEDEE</sequence>
<reference evidence="3 4" key="1">
    <citation type="journal article" date="2011" name="PLoS Pathog.">
        <title>Endophytic Life Strategies Decoded by Genome and Transcriptome Analyses of the Mutualistic Root Symbiont Piriformospora indica.</title>
        <authorList>
            <person name="Zuccaro A."/>
            <person name="Lahrmann U."/>
            <person name="Guldener U."/>
            <person name="Langen G."/>
            <person name="Pfiffi S."/>
            <person name="Biedenkopf D."/>
            <person name="Wong P."/>
            <person name="Samans B."/>
            <person name="Grimm C."/>
            <person name="Basiewicz M."/>
            <person name="Murat C."/>
            <person name="Martin F."/>
            <person name="Kogel K.H."/>
        </authorList>
    </citation>
    <scope>NUCLEOTIDE SEQUENCE [LARGE SCALE GENOMIC DNA]</scope>
    <source>
        <strain evidence="3 4">DSM 11827</strain>
    </source>
</reference>
<dbReference type="InterPro" id="IPR036388">
    <property type="entry name" value="WH-like_DNA-bd_sf"/>
</dbReference>
<dbReference type="eggNOG" id="KOG2776">
    <property type="taxonomic scope" value="Eukaryota"/>
</dbReference>
<dbReference type="STRING" id="1109443.G4TC38"/>
<dbReference type="InParanoid" id="G4TC38"/>
<dbReference type="Proteomes" id="UP000007148">
    <property type="component" value="Unassembled WGS sequence"/>
</dbReference>
<dbReference type="InterPro" id="IPR036005">
    <property type="entry name" value="Creatinase/aminopeptidase-like"/>
</dbReference>
<dbReference type="OrthoDB" id="5876363at2759"/>
<dbReference type="OMA" id="SRMFYSE"/>
<dbReference type="FunFam" id="1.10.10.10:FF:000029">
    <property type="entry name" value="Proliferation-associated 2G4, a"/>
    <property type="match status" value="1"/>
</dbReference>
<evidence type="ECO:0000313" key="4">
    <source>
        <dbReference type="Proteomes" id="UP000007148"/>
    </source>
</evidence>
<keyword evidence="3" id="KW-0238">DNA-binding</keyword>
<organism evidence="3 4">
    <name type="scientific">Serendipita indica (strain DSM 11827)</name>
    <name type="common">Root endophyte fungus</name>
    <name type="synonym">Piriformospora indica</name>
    <dbReference type="NCBI Taxonomy" id="1109443"/>
    <lineage>
        <taxon>Eukaryota</taxon>
        <taxon>Fungi</taxon>
        <taxon>Dikarya</taxon>
        <taxon>Basidiomycota</taxon>
        <taxon>Agaricomycotina</taxon>
        <taxon>Agaricomycetes</taxon>
        <taxon>Sebacinales</taxon>
        <taxon>Serendipitaceae</taxon>
        <taxon>Serendipita</taxon>
    </lineage>
</organism>
<evidence type="ECO:0000313" key="3">
    <source>
        <dbReference type="EMBL" id="CCA68885.1"/>
    </source>
</evidence>
<accession>G4TC38</accession>
<evidence type="ECO:0000259" key="2">
    <source>
        <dbReference type="Pfam" id="PF00557"/>
    </source>
</evidence>
<dbReference type="InterPro" id="IPR000994">
    <property type="entry name" value="Pept_M24"/>
</dbReference>
<dbReference type="HOGENOM" id="CLU_041451_2_1_1"/>
<dbReference type="FunCoup" id="G4TC38">
    <property type="interactions" value="845"/>
</dbReference>
<dbReference type="InterPro" id="IPR036390">
    <property type="entry name" value="WH_DNA-bd_sf"/>
</dbReference>
<dbReference type="PANTHER" id="PTHR10804">
    <property type="entry name" value="PROTEASE FAMILY M24 METHIONYL AMINOPEPTIDASE, AMINOPEPTIDASE P"/>
    <property type="match status" value="1"/>
</dbReference>
<dbReference type="GO" id="GO:0003677">
    <property type="term" value="F:DNA binding"/>
    <property type="evidence" value="ECO:0007669"/>
    <property type="project" value="UniProtKB-KW"/>
</dbReference>
<comment type="similarity">
    <text evidence="1">Belongs to the peptidase M24 family.</text>
</comment>